<dbReference type="InterPro" id="IPR036236">
    <property type="entry name" value="Znf_C2H2_sf"/>
</dbReference>
<accession>A0A6P8HUF1</accession>
<keyword evidence="1" id="KW-0863">Zinc-finger</keyword>
<protein>
    <submittedName>
        <fullName evidence="5">MDS1 and EVI1 complex locus protein EVI1-A-like</fullName>
    </submittedName>
</protein>
<feature type="domain" description="C2H2-type" evidence="3">
    <location>
        <begin position="514"/>
        <end position="541"/>
    </location>
</feature>
<dbReference type="SUPFAM" id="SSF57667">
    <property type="entry name" value="beta-beta-alpha zinc fingers"/>
    <property type="match status" value="2"/>
</dbReference>
<dbReference type="OrthoDB" id="9998363at2759"/>
<dbReference type="GO" id="GO:0010468">
    <property type="term" value="P:regulation of gene expression"/>
    <property type="evidence" value="ECO:0007669"/>
    <property type="project" value="TreeGrafter"/>
</dbReference>
<dbReference type="Pfam" id="PF00096">
    <property type="entry name" value="zf-C2H2"/>
    <property type="match status" value="3"/>
</dbReference>
<dbReference type="PANTHER" id="PTHR16515">
    <property type="entry name" value="PR DOMAIN ZINC FINGER PROTEIN"/>
    <property type="match status" value="1"/>
</dbReference>
<evidence type="ECO:0000313" key="4">
    <source>
        <dbReference type="Proteomes" id="UP000515163"/>
    </source>
</evidence>
<reference evidence="5" key="1">
    <citation type="submission" date="2025-08" db="UniProtKB">
        <authorList>
            <consortium name="RefSeq"/>
        </authorList>
    </citation>
    <scope>IDENTIFICATION</scope>
    <source>
        <tissue evidence="5">Tentacle</tissue>
    </source>
</reference>
<dbReference type="PROSITE" id="PS00028">
    <property type="entry name" value="ZINC_FINGER_C2H2_1"/>
    <property type="match status" value="3"/>
</dbReference>
<keyword evidence="1" id="KW-0479">Metal-binding</keyword>
<gene>
    <name evidence="5" type="primary">LOC116295242</name>
</gene>
<dbReference type="KEGG" id="aten:116295242"/>
<evidence type="ECO:0000259" key="3">
    <source>
        <dbReference type="PROSITE" id="PS50157"/>
    </source>
</evidence>
<sequence length="541" mass="60076">MPGSTSASTLFGFRNLSNDCDCTKRRRELTEPQSYGQRKGEYQFICRQCTQVFTFPNTLKAHIIFQCAGRGRQVKAYKDTQCHTDNPSLHNCDSRRTTVKLEAGLEDMSTLYLSPNSETDVLQVSKAVSDTMGIKPESEISRTSHGHSSNFMSISETPHITLLSEQESKQAFNPNGSMSFGNSINSYNSMNGFSNFNNFSLAMNQFPFLSGFNNDQFTLKESPRGIHETGSEGNSTPKSSPPFSMASGSESHNLVKSPDRLQGPVLTPLTPVSLPSFNSDTFGMKETMKNSPLIPPANQQFNTSFNGFKSPDLGTVPTSDFPPISRPLLNDLSGMRYSLSQDSFSQHQMDVLSNPAFLLQPRPPPLCSPSGMPYFKYGFPQGFSAMNGQPPVGLPSPMMFNGAEQNMNRLPTPTSTQPQDSGTSMSGSPSLIQEKNKAGCSEDMINDLNSKKVNKGYLCELCGKLYTRKYGLKIHMRIHTGYKPLKCKYCQKRFGDPSNMAKHIRLHAVGDTPYKCQYCGKVLVRRRDLDRHIKSRHPNGR</sequence>
<dbReference type="RefSeq" id="XP_031558873.1">
    <property type="nucleotide sequence ID" value="XM_031703013.1"/>
</dbReference>
<organism evidence="4 5">
    <name type="scientific">Actinia tenebrosa</name>
    <name type="common">Australian red waratah sea anemone</name>
    <dbReference type="NCBI Taxonomy" id="6105"/>
    <lineage>
        <taxon>Eukaryota</taxon>
        <taxon>Metazoa</taxon>
        <taxon>Cnidaria</taxon>
        <taxon>Anthozoa</taxon>
        <taxon>Hexacorallia</taxon>
        <taxon>Actiniaria</taxon>
        <taxon>Actiniidae</taxon>
        <taxon>Actinia</taxon>
    </lineage>
</organism>
<dbReference type="PANTHER" id="PTHR16515:SF21">
    <property type="entry name" value="PR DOMAIN ZINC FINGER PROTEIN 13"/>
    <property type="match status" value="1"/>
</dbReference>
<dbReference type="InParanoid" id="A0A6P8HUF1"/>
<feature type="region of interest" description="Disordered" evidence="2">
    <location>
        <begin position="223"/>
        <end position="268"/>
    </location>
</feature>
<proteinExistence type="predicted"/>
<dbReference type="InterPro" id="IPR050331">
    <property type="entry name" value="Zinc_finger"/>
</dbReference>
<evidence type="ECO:0000256" key="2">
    <source>
        <dbReference type="SAM" id="MobiDB-lite"/>
    </source>
</evidence>
<dbReference type="GO" id="GO:0008270">
    <property type="term" value="F:zinc ion binding"/>
    <property type="evidence" value="ECO:0007669"/>
    <property type="project" value="UniProtKB-KW"/>
</dbReference>
<dbReference type="Proteomes" id="UP000515163">
    <property type="component" value="Unplaced"/>
</dbReference>
<keyword evidence="1" id="KW-0862">Zinc</keyword>
<evidence type="ECO:0000256" key="1">
    <source>
        <dbReference type="PROSITE-ProRule" id="PRU00042"/>
    </source>
</evidence>
<feature type="region of interest" description="Disordered" evidence="2">
    <location>
        <begin position="407"/>
        <end position="433"/>
    </location>
</feature>
<dbReference type="FunFam" id="3.30.160.60:FF:000616">
    <property type="entry name" value="PR domain zinc finger protein 13"/>
    <property type="match status" value="1"/>
</dbReference>
<dbReference type="GeneID" id="116295242"/>
<dbReference type="AlphaFoldDB" id="A0A6P8HUF1"/>
<dbReference type="FunFam" id="3.30.160.60:FF:001636">
    <property type="entry name" value="CLUMA_CG004886, isoform A"/>
    <property type="match status" value="1"/>
</dbReference>
<feature type="compositionally biased region" description="Polar residues" evidence="2">
    <location>
        <begin position="231"/>
        <end position="254"/>
    </location>
</feature>
<feature type="domain" description="C2H2-type" evidence="3">
    <location>
        <begin position="485"/>
        <end position="512"/>
    </location>
</feature>
<dbReference type="PROSITE" id="PS50157">
    <property type="entry name" value="ZINC_FINGER_C2H2_2"/>
    <property type="match status" value="3"/>
</dbReference>
<dbReference type="InterPro" id="IPR013087">
    <property type="entry name" value="Znf_C2H2_type"/>
</dbReference>
<keyword evidence="4" id="KW-1185">Reference proteome</keyword>
<name>A0A6P8HUF1_ACTTE</name>
<dbReference type="SMART" id="SM00355">
    <property type="entry name" value="ZnF_C2H2"/>
    <property type="match status" value="4"/>
</dbReference>
<dbReference type="Gene3D" id="3.30.160.60">
    <property type="entry name" value="Classic Zinc Finger"/>
    <property type="match status" value="2"/>
</dbReference>
<dbReference type="GO" id="GO:0005634">
    <property type="term" value="C:nucleus"/>
    <property type="evidence" value="ECO:0007669"/>
    <property type="project" value="TreeGrafter"/>
</dbReference>
<evidence type="ECO:0000313" key="5">
    <source>
        <dbReference type="RefSeq" id="XP_031558873.1"/>
    </source>
</evidence>
<feature type="domain" description="C2H2-type" evidence="3">
    <location>
        <begin position="457"/>
        <end position="484"/>
    </location>
</feature>